<dbReference type="OrthoDB" id="582622at2"/>
<keyword evidence="2" id="KW-1185">Reference proteome</keyword>
<reference evidence="1" key="1">
    <citation type="submission" date="2017-10" db="EMBL/GenBank/DDBJ databases">
        <title>Draft genome sequence of the planktic cyanobacteria Tychonema bourrellyi isolated from alpine lentic freshwater.</title>
        <authorList>
            <person name="Tett A."/>
            <person name="Armanini F."/>
            <person name="Asnicar F."/>
            <person name="Boscaini A."/>
            <person name="Pasolli E."/>
            <person name="Zolfo M."/>
            <person name="Donati C."/>
            <person name="Salmaso N."/>
            <person name="Segata N."/>
        </authorList>
    </citation>
    <scope>NUCLEOTIDE SEQUENCE</scope>
    <source>
        <strain evidence="1">FEM_GT703</strain>
    </source>
</reference>
<proteinExistence type="predicted"/>
<dbReference type="Pfam" id="PF10792">
    <property type="entry name" value="DUF2605"/>
    <property type="match status" value="1"/>
</dbReference>
<name>A0A2G4EXQ1_9CYAN</name>
<comment type="caution">
    <text evidence="1">The sequence shown here is derived from an EMBL/GenBank/DDBJ whole genome shotgun (WGS) entry which is preliminary data.</text>
</comment>
<sequence>MLNPNLPESELLKSILQPLLEDFRDWFGRSATLLETNEIAFLTREEQSDLLARVKQVQQEVSAANALFQATGGQVGIETATLMPWHRLLAECWKVSARFRSEQSVKLGK</sequence>
<organism evidence="1 2">
    <name type="scientific">Tychonema bourrellyi FEM_GT703</name>
    <dbReference type="NCBI Taxonomy" id="2040638"/>
    <lineage>
        <taxon>Bacteria</taxon>
        <taxon>Bacillati</taxon>
        <taxon>Cyanobacteriota</taxon>
        <taxon>Cyanophyceae</taxon>
        <taxon>Oscillatoriophycideae</taxon>
        <taxon>Oscillatoriales</taxon>
        <taxon>Microcoleaceae</taxon>
        <taxon>Tychonema</taxon>
    </lineage>
</organism>
<dbReference type="InterPro" id="IPR019728">
    <property type="entry name" value="DUF2605"/>
</dbReference>
<gene>
    <name evidence="1" type="ORF">CP500_018835</name>
</gene>
<protein>
    <submittedName>
        <fullName evidence="1">DUF2605 domain-containing protein</fullName>
    </submittedName>
</protein>
<evidence type="ECO:0000313" key="1">
    <source>
        <dbReference type="EMBL" id="PHX53937.1"/>
    </source>
</evidence>
<accession>A0A2G4EXQ1</accession>
<dbReference type="Proteomes" id="UP000226442">
    <property type="component" value="Unassembled WGS sequence"/>
</dbReference>
<dbReference type="AlphaFoldDB" id="A0A2G4EXQ1"/>
<dbReference type="RefSeq" id="WP_096829887.1">
    <property type="nucleotide sequence ID" value="NZ_NXIB02000139.1"/>
</dbReference>
<dbReference type="EMBL" id="NXIB02000139">
    <property type="protein sequence ID" value="PHX53937.1"/>
    <property type="molecule type" value="Genomic_DNA"/>
</dbReference>
<evidence type="ECO:0000313" key="2">
    <source>
        <dbReference type="Proteomes" id="UP000226442"/>
    </source>
</evidence>